<name>K1SCB6_9ZZZZ</name>
<dbReference type="InterPro" id="IPR007549">
    <property type="entry name" value="DUF512"/>
</dbReference>
<proteinExistence type="predicted"/>
<feature type="non-terminal residue" evidence="2">
    <location>
        <position position="1"/>
    </location>
</feature>
<organism evidence="2">
    <name type="scientific">human gut metagenome</name>
    <dbReference type="NCBI Taxonomy" id="408170"/>
    <lineage>
        <taxon>unclassified sequences</taxon>
        <taxon>metagenomes</taxon>
        <taxon>organismal metagenomes</taxon>
    </lineage>
</organism>
<feature type="domain" description="DUF512" evidence="1">
    <location>
        <begin position="2"/>
        <end position="144"/>
    </location>
</feature>
<gene>
    <name evidence="2" type="ORF">LEA_15528</name>
</gene>
<protein>
    <submittedName>
        <fullName evidence="2">Protein containing DUF512</fullName>
    </submittedName>
</protein>
<sequence>FYGDFDQFENGVGMCASLQKEFIDALADKREFGETDDKERHVSVATGVLAAPLIETLGKMLKTDFPNTVVDVYTIRNDFFGETITVAGLITAGDIIAQLTPYKDNLGERLLITENMLKTNSDIFLDDKTVSDVEQALGIEIMPVATDGYELLDAILGEGADI</sequence>
<evidence type="ECO:0000259" key="1">
    <source>
        <dbReference type="Pfam" id="PF04459"/>
    </source>
</evidence>
<reference evidence="2" key="1">
    <citation type="journal article" date="2013" name="Environ. Microbiol.">
        <title>Microbiota from the distal guts of lean and obese adolescents exhibit partial functional redundancy besides clear differences in community structure.</title>
        <authorList>
            <person name="Ferrer M."/>
            <person name="Ruiz A."/>
            <person name="Lanza F."/>
            <person name="Haange S.B."/>
            <person name="Oberbach A."/>
            <person name="Till H."/>
            <person name="Bargiela R."/>
            <person name="Campoy C."/>
            <person name="Segura M.T."/>
            <person name="Richter M."/>
            <person name="von Bergen M."/>
            <person name="Seifert J."/>
            <person name="Suarez A."/>
        </authorList>
    </citation>
    <scope>NUCLEOTIDE SEQUENCE</scope>
</reference>
<dbReference type="AlphaFoldDB" id="K1SCB6"/>
<accession>K1SCB6</accession>
<dbReference type="EMBL" id="AJWY01010597">
    <property type="protein sequence ID" value="EKC55093.1"/>
    <property type="molecule type" value="Genomic_DNA"/>
</dbReference>
<dbReference type="Pfam" id="PF04459">
    <property type="entry name" value="DUF512"/>
    <property type="match status" value="1"/>
</dbReference>
<evidence type="ECO:0000313" key="2">
    <source>
        <dbReference type="EMBL" id="EKC55093.1"/>
    </source>
</evidence>
<comment type="caution">
    <text evidence="2">The sequence shown here is derived from an EMBL/GenBank/DDBJ whole genome shotgun (WGS) entry which is preliminary data.</text>
</comment>